<comment type="subcellular location">
    <subcellularLocation>
        <location evidence="1 10">Cell outer membrane</location>
    </subcellularLocation>
</comment>
<organism evidence="16 17">
    <name type="scientific">Acidisoma cellulosilyticum</name>
    <dbReference type="NCBI Taxonomy" id="2802395"/>
    <lineage>
        <taxon>Bacteria</taxon>
        <taxon>Pseudomonadati</taxon>
        <taxon>Pseudomonadota</taxon>
        <taxon>Alphaproteobacteria</taxon>
        <taxon>Acetobacterales</taxon>
        <taxon>Acidocellaceae</taxon>
        <taxon>Acidisoma</taxon>
    </lineage>
</organism>
<dbReference type="Pfam" id="PF00263">
    <property type="entry name" value="Secretin"/>
    <property type="match status" value="1"/>
</dbReference>
<comment type="caution">
    <text evidence="16">The sequence shown here is derived from an EMBL/GenBank/DDBJ whole genome shotgun (WGS) entry which is preliminary data.</text>
</comment>
<keyword evidence="6 12" id="KW-0732">Signal</keyword>
<evidence type="ECO:0000259" key="15">
    <source>
        <dbReference type="Pfam" id="PF21305"/>
    </source>
</evidence>
<evidence type="ECO:0000256" key="2">
    <source>
        <dbReference type="ARBA" id="ARBA00006980"/>
    </source>
</evidence>
<dbReference type="PANTHER" id="PTHR30332">
    <property type="entry name" value="PROBABLE GENERAL SECRETION PATHWAY PROTEIN D"/>
    <property type="match status" value="1"/>
</dbReference>
<evidence type="ECO:0000259" key="13">
    <source>
        <dbReference type="Pfam" id="PF00263"/>
    </source>
</evidence>
<dbReference type="PROSITE" id="PS51257">
    <property type="entry name" value="PROKAR_LIPOPROTEIN"/>
    <property type="match status" value="1"/>
</dbReference>
<keyword evidence="7" id="KW-0653">Protein transport</keyword>
<keyword evidence="17" id="KW-1185">Reference proteome</keyword>
<evidence type="ECO:0000256" key="6">
    <source>
        <dbReference type="ARBA" id="ARBA00022729"/>
    </source>
</evidence>
<feature type="domain" description="NolW-like" evidence="14">
    <location>
        <begin position="172"/>
        <end position="229"/>
    </location>
</feature>
<evidence type="ECO:0000256" key="5">
    <source>
        <dbReference type="ARBA" id="ARBA00022692"/>
    </source>
</evidence>
<dbReference type="InterPro" id="IPR001775">
    <property type="entry name" value="GspD/PilQ"/>
</dbReference>
<evidence type="ECO:0000256" key="9">
    <source>
        <dbReference type="ARBA" id="ARBA00023237"/>
    </source>
</evidence>
<keyword evidence="8" id="KW-0472">Membrane</keyword>
<feature type="compositionally biased region" description="Low complexity" evidence="11">
    <location>
        <begin position="385"/>
        <end position="421"/>
    </location>
</feature>
<dbReference type="NCBIfam" id="TIGR02517">
    <property type="entry name" value="type_II_gspD"/>
    <property type="match status" value="1"/>
</dbReference>
<evidence type="ECO:0000256" key="10">
    <source>
        <dbReference type="RuleBase" id="RU004004"/>
    </source>
</evidence>
<dbReference type="PANTHER" id="PTHR30332:SF25">
    <property type="entry name" value="SECRETIN XPSD"/>
    <property type="match status" value="1"/>
</dbReference>
<feature type="domain" description="GspD-like N0" evidence="15">
    <location>
        <begin position="83"/>
        <end position="151"/>
    </location>
</feature>
<dbReference type="AlphaFoldDB" id="A0A963Z7B4"/>
<name>A0A963Z7B4_9PROT</name>
<evidence type="ECO:0000256" key="4">
    <source>
        <dbReference type="ARBA" id="ARBA00022452"/>
    </source>
</evidence>
<evidence type="ECO:0000256" key="8">
    <source>
        <dbReference type="ARBA" id="ARBA00023136"/>
    </source>
</evidence>
<feature type="compositionally biased region" description="Low complexity" evidence="11">
    <location>
        <begin position="339"/>
        <end position="355"/>
    </location>
</feature>
<comment type="similarity">
    <text evidence="2">Belongs to the bacterial secretin family. GSP D subfamily.</text>
</comment>
<dbReference type="Pfam" id="PF21305">
    <property type="entry name" value="type_II_gspD_N0"/>
    <property type="match status" value="1"/>
</dbReference>
<evidence type="ECO:0000259" key="14">
    <source>
        <dbReference type="Pfam" id="PF03958"/>
    </source>
</evidence>
<evidence type="ECO:0000256" key="7">
    <source>
        <dbReference type="ARBA" id="ARBA00022927"/>
    </source>
</evidence>
<evidence type="ECO:0000256" key="1">
    <source>
        <dbReference type="ARBA" id="ARBA00004442"/>
    </source>
</evidence>
<dbReference type="InterPro" id="IPR049371">
    <property type="entry name" value="GspD-like_N0"/>
</dbReference>
<reference evidence="16 17" key="1">
    <citation type="journal article" date="2021" name="Microorganisms">
        <title>Acidisoma silvae sp. nov. and Acidisomacellulosilytica sp. nov., Two Acidophilic Bacteria Isolated from Decaying Wood, Hydrolyzing Cellulose and Producing Poly-3-hydroxybutyrate.</title>
        <authorList>
            <person name="Mieszkin S."/>
            <person name="Pouder E."/>
            <person name="Uroz S."/>
            <person name="Simon-Colin C."/>
            <person name="Alain K."/>
        </authorList>
    </citation>
    <scope>NUCLEOTIDE SEQUENCE [LARGE SCALE GENOMIC DNA]</scope>
    <source>
        <strain evidence="16 17">HW T5.17</strain>
    </source>
</reference>
<dbReference type="PRINTS" id="PR00811">
    <property type="entry name" value="BCTERIALGSPD"/>
</dbReference>
<dbReference type="RefSeq" id="WP_227309817.1">
    <property type="nucleotide sequence ID" value="NZ_JAESVA010000011.1"/>
</dbReference>
<dbReference type="GO" id="GO:0015627">
    <property type="term" value="C:type II protein secretion system complex"/>
    <property type="evidence" value="ECO:0007669"/>
    <property type="project" value="InterPro"/>
</dbReference>
<keyword evidence="4" id="KW-1134">Transmembrane beta strand</keyword>
<dbReference type="Gene3D" id="3.55.50.30">
    <property type="match status" value="1"/>
</dbReference>
<dbReference type="InterPro" id="IPR013356">
    <property type="entry name" value="T2SS_GspD"/>
</dbReference>
<dbReference type="Gene3D" id="3.30.1370.120">
    <property type="match status" value="2"/>
</dbReference>
<feature type="domain" description="Type II/III secretion system secretin-like" evidence="13">
    <location>
        <begin position="548"/>
        <end position="716"/>
    </location>
</feature>
<protein>
    <submittedName>
        <fullName evidence="16">Type II secretion system secretin GspD</fullName>
    </submittedName>
</protein>
<accession>A0A963Z7B4</accession>
<dbReference type="InterPro" id="IPR038591">
    <property type="entry name" value="NolW-like_sf"/>
</dbReference>
<keyword evidence="3 10" id="KW-0813">Transport</keyword>
<evidence type="ECO:0000256" key="3">
    <source>
        <dbReference type="ARBA" id="ARBA00022448"/>
    </source>
</evidence>
<dbReference type="Proteomes" id="UP000721844">
    <property type="component" value="Unassembled WGS sequence"/>
</dbReference>
<evidence type="ECO:0000256" key="11">
    <source>
        <dbReference type="SAM" id="MobiDB-lite"/>
    </source>
</evidence>
<dbReference type="InterPro" id="IPR004846">
    <property type="entry name" value="T2SS/T3SS_dom"/>
</dbReference>
<feature type="region of interest" description="Disordered" evidence="11">
    <location>
        <begin position="337"/>
        <end position="443"/>
    </location>
</feature>
<keyword evidence="9" id="KW-0998">Cell outer membrane</keyword>
<feature type="region of interest" description="Disordered" evidence="11">
    <location>
        <begin position="24"/>
        <end position="43"/>
    </location>
</feature>
<feature type="chain" id="PRO_5038029400" evidence="12">
    <location>
        <begin position="20"/>
        <end position="766"/>
    </location>
</feature>
<feature type="signal peptide" evidence="12">
    <location>
        <begin position="1"/>
        <end position="19"/>
    </location>
</feature>
<evidence type="ECO:0000313" key="17">
    <source>
        <dbReference type="Proteomes" id="UP000721844"/>
    </source>
</evidence>
<evidence type="ECO:0000313" key="16">
    <source>
        <dbReference type="EMBL" id="MCB8883163.1"/>
    </source>
</evidence>
<feature type="compositionally biased region" description="Gly residues" evidence="11">
    <location>
        <begin position="367"/>
        <end position="384"/>
    </location>
</feature>
<sequence>MKRLLTLTLAFSIVGCAQQASMPTERLSPPILPSSDHQDSRVDGPIGATNLLPASSQSYGAPATVSLPATADSSGGGTVSLVFSDTDIREVVAQILGSILQVSYTIDPAVHGTATLHTAGPLARSQLLPTLQALLAQNGATLVQSGGLYRVIPTPAGVASSTIAGSPNTSGSQLYQLRYTSAVDLARVLQPFVGQNAKIIADPGSNSLVISGDPDTRATLAALAQAFDIDLLAGQSYALLPTPEGAAQDFATSLQSALRSQGGGLSNIVRVVPMERISSVLVVASQPQFIQQAQRVYQLLVRQQRLTVRSWHVYYLQDSKAEDAAYILQQAFTPGNITASPSSSDQSNASAGSESHGNGTTPMADTGSGGSSLNGLGSSAGIGTGSSLASGGSQSSGASPQGASQSTTPAQTPSNPLLGGLSPTGGSGGGGDDAGTDAIRIIPDPQNNSVITYTTQEEEDVVEAMLRKIDILPLQVRIDATIAEVTLNNQLQYGTQFFFQSGGVNGILNNAAATTSYAVPRAVALATTFPGFILSGNGAGGAPIALQALQAVTTVHVLSSPELMVLDNQTAHLQVGDLVPYLTSSSQSTITTNAPVINSVSYQPTGVIMNVTPRVNSGGLVTLDISQEVSAIDSSVSTTTTGISSPTFSERNVTSRVVIQDGQTVGLAGLITDSATKSNSGIPFLKDIPILGLLAGTQSNQRTRTELLVLITPHVLYNQRDARALTSDLEDLLKNAAAVPTELNGQRSSGSDDPNERVRRALQFGQ</sequence>
<feature type="compositionally biased region" description="Gly residues" evidence="11">
    <location>
        <begin position="422"/>
        <end position="433"/>
    </location>
</feature>
<dbReference type="EMBL" id="JAESVA010000011">
    <property type="protein sequence ID" value="MCB8883163.1"/>
    <property type="molecule type" value="Genomic_DNA"/>
</dbReference>
<dbReference type="Pfam" id="PF03958">
    <property type="entry name" value="Secretin_N"/>
    <property type="match status" value="1"/>
</dbReference>
<dbReference type="InterPro" id="IPR005644">
    <property type="entry name" value="NolW-like"/>
</dbReference>
<evidence type="ECO:0000256" key="12">
    <source>
        <dbReference type="SAM" id="SignalP"/>
    </source>
</evidence>
<proteinExistence type="inferred from homology"/>
<dbReference type="InterPro" id="IPR050810">
    <property type="entry name" value="Bact_Secretion_Sys_Channel"/>
</dbReference>
<gene>
    <name evidence="16" type="primary">gspD</name>
    <name evidence="16" type="ORF">ACELLULO517_23140</name>
</gene>
<keyword evidence="5" id="KW-0812">Transmembrane</keyword>
<dbReference type="GO" id="GO:0015628">
    <property type="term" value="P:protein secretion by the type II secretion system"/>
    <property type="evidence" value="ECO:0007669"/>
    <property type="project" value="InterPro"/>
</dbReference>
<dbReference type="GO" id="GO:0009279">
    <property type="term" value="C:cell outer membrane"/>
    <property type="evidence" value="ECO:0007669"/>
    <property type="project" value="UniProtKB-SubCell"/>
</dbReference>